<accession>A0A7J8C2T6</accession>
<feature type="compositionally biased region" description="Pro residues" evidence="1">
    <location>
        <begin position="62"/>
        <end position="72"/>
    </location>
</feature>
<dbReference type="AlphaFoldDB" id="A0A7J8C2T6"/>
<feature type="compositionally biased region" description="Pro residues" evidence="1">
    <location>
        <begin position="36"/>
        <end position="46"/>
    </location>
</feature>
<evidence type="ECO:0000313" key="3">
    <source>
        <dbReference type="Proteomes" id="UP000593571"/>
    </source>
</evidence>
<protein>
    <submittedName>
        <fullName evidence="2">Uncharacterized protein</fullName>
    </submittedName>
</protein>
<feature type="compositionally biased region" description="Low complexity" evidence="1">
    <location>
        <begin position="47"/>
        <end position="61"/>
    </location>
</feature>
<dbReference type="EMBL" id="JACASE010000015">
    <property type="protein sequence ID" value="KAF6405166.1"/>
    <property type="molecule type" value="Genomic_DNA"/>
</dbReference>
<proteinExistence type="predicted"/>
<organism evidence="2 3">
    <name type="scientific">Rousettus aegyptiacus</name>
    <name type="common">Egyptian fruit bat</name>
    <name type="synonym">Pteropus aegyptiacus</name>
    <dbReference type="NCBI Taxonomy" id="9407"/>
    <lineage>
        <taxon>Eukaryota</taxon>
        <taxon>Metazoa</taxon>
        <taxon>Chordata</taxon>
        <taxon>Craniata</taxon>
        <taxon>Vertebrata</taxon>
        <taxon>Euteleostomi</taxon>
        <taxon>Mammalia</taxon>
        <taxon>Eutheria</taxon>
        <taxon>Laurasiatheria</taxon>
        <taxon>Chiroptera</taxon>
        <taxon>Yinpterochiroptera</taxon>
        <taxon>Pteropodoidea</taxon>
        <taxon>Pteropodidae</taxon>
        <taxon>Rousettinae</taxon>
        <taxon>Rousettus</taxon>
    </lineage>
</organism>
<comment type="caution">
    <text evidence="2">The sequence shown here is derived from an EMBL/GenBank/DDBJ whole genome shotgun (WGS) entry which is preliminary data.</text>
</comment>
<evidence type="ECO:0000313" key="2">
    <source>
        <dbReference type="EMBL" id="KAF6405166.1"/>
    </source>
</evidence>
<keyword evidence="3" id="KW-1185">Reference proteome</keyword>
<evidence type="ECO:0000256" key="1">
    <source>
        <dbReference type="SAM" id="MobiDB-lite"/>
    </source>
</evidence>
<gene>
    <name evidence="2" type="ORF">HJG63_009475</name>
</gene>
<sequence>MGARPGGTLPAAACSAVAPSSRQDPSGCSPALGSSPRPPPTPPPRAPRLVWPRPSLLALPLLPAPPQAPPPKTSLHPQSTHSDPSSPHPLPCLPSLPFMAWRSAGDVGVREPPHGPSNRGPRVCGEHRGGWPSVKGTLHSTLPVRGERPV</sequence>
<feature type="compositionally biased region" description="Low complexity" evidence="1">
    <location>
        <begin position="76"/>
        <end position="85"/>
    </location>
</feature>
<dbReference type="Proteomes" id="UP000593571">
    <property type="component" value="Unassembled WGS sequence"/>
</dbReference>
<feature type="compositionally biased region" description="Low complexity" evidence="1">
    <location>
        <begin position="10"/>
        <end position="21"/>
    </location>
</feature>
<name>A0A7J8C2T6_ROUAE</name>
<feature type="region of interest" description="Disordered" evidence="1">
    <location>
        <begin position="1"/>
        <end position="150"/>
    </location>
</feature>
<reference evidence="2 3" key="1">
    <citation type="journal article" date="2020" name="Nature">
        <title>Six reference-quality genomes reveal evolution of bat adaptations.</title>
        <authorList>
            <person name="Jebb D."/>
            <person name="Huang Z."/>
            <person name="Pippel M."/>
            <person name="Hughes G.M."/>
            <person name="Lavrichenko K."/>
            <person name="Devanna P."/>
            <person name="Winkler S."/>
            <person name="Jermiin L.S."/>
            <person name="Skirmuntt E.C."/>
            <person name="Katzourakis A."/>
            <person name="Burkitt-Gray L."/>
            <person name="Ray D.A."/>
            <person name="Sullivan K.A.M."/>
            <person name="Roscito J.G."/>
            <person name="Kirilenko B.M."/>
            <person name="Davalos L.M."/>
            <person name="Corthals A.P."/>
            <person name="Power M.L."/>
            <person name="Jones G."/>
            <person name="Ransome R.D."/>
            <person name="Dechmann D.K.N."/>
            <person name="Locatelli A.G."/>
            <person name="Puechmaille S.J."/>
            <person name="Fedrigo O."/>
            <person name="Jarvis E.D."/>
            <person name="Hiller M."/>
            <person name="Vernes S.C."/>
            <person name="Myers E.W."/>
            <person name="Teeling E.C."/>
        </authorList>
    </citation>
    <scope>NUCLEOTIDE SEQUENCE [LARGE SCALE GENOMIC DNA]</scope>
    <source>
        <strain evidence="2">MRouAeg1</strain>
        <tissue evidence="2">Muscle</tissue>
    </source>
</reference>